<organism evidence="1">
    <name type="scientific">Arundo donax</name>
    <name type="common">Giant reed</name>
    <name type="synonym">Donax arundinaceus</name>
    <dbReference type="NCBI Taxonomy" id="35708"/>
    <lineage>
        <taxon>Eukaryota</taxon>
        <taxon>Viridiplantae</taxon>
        <taxon>Streptophyta</taxon>
        <taxon>Embryophyta</taxon>
        <taxon>Tracheophyta</taxon>
        <taxon>Spermatophyta</taxon>
        <taxon>Magnoliopsida</taxon>
        <taxon>Liliopsida</taxon>
        <taxon>Poales</taxon>
        <taxon>Poaceae</taxon>
        <taxon>PACMAD clade</taxon>
        <taxon>Arundinoideae</taxon>
        <taxon>Arundineae</taxon>
        <taxon>Arundo</taxon>
    </lineage>
</organism>
<accession>A0A0A8ZG99</accession>
<name>A0A0A8ZG99_ARUDO</name>
<protein>
    <submittedName>
        <fullName evidence="1">Uncharacterized protein</fullName>
    </submittedName>
</protein>
<evidence type="ECO:0000313" key="1">
    <source>
        <dbReference type="EMBL" id="JAD33902.1"/>
    </source>
</evidence>
<sequence length="43" mass="5097">MFEHIVLVLELNRKLRLWQDGGGPCYKCRCASVLWKMKNKGKF</sequence>
<reference evidence="1" key="2">
    <citation type="journal article" date="2015" name="Data Brief">
        <title>Shoot transcriptome of the giant reed, Arundo donax.</title>
        <authorList>
            <person name="Barrero R.A."/>
            <person name="Guerrero F.D."/>
            <person name="Moolhuijzen P."/>
            <person name="Goolsby J.A."/>
            <person name="Tidwell J."/>
            <person name="Bellgard S.E."/>
            <person name="Bellgard M.I."/>
        </authorList>
    </citation>
    <scope>NUCLEOTIDE SEQUENCE</scope>
    <source>
        <tissue evidence="1">Shoot tissue taken approximately 20 cm above the soil surface</tissue>
    </source>
</reference>
<proteinExistence type="predicted"/>
<dbReference type="EMBL" id="GBRH01263993">
    <property type="protein sequence ID" value="JAD33902.1"/>
    <property type="molecule type" value="Transcribed_RNA"/>
</dbReference>
<dbReference type="AlphaFoldDB" id="A0A0A8ZG99"/>
<reference evidence="1" key="1">
    <citation type="submission" date="2014-09" db="EMBL/GenBank/DDBJ databases">
        <authorList>
            <person name="Magalhaes I.L.F."/>
            <person name="Oliveira U."/>
            <person name="Santos F.R."/>
            <person name="Vidigal T.H.D.A."/>
            <person name="Brescovit A.D."/>
            <person name="Santos A.J."/>
        </authorList>
    </citation>
    <scope>NUCLEOTIDE SEQUENCE</scope>
    <source>
        <tissue evidence="1">Shoot tissue taken approximately 20 cm above the soil surface</tissue>
    </source>
</reference>